<evidence type="ECO:0000313" key="11">
    <source>
        <dbReference type="EMBL" id="JAS34086.1"/>
    </source>
</evidence>
<dbReference type="FunFam" id="3.40.50.1460:FF:000006">
    <property type="entry name" value="Legumain"/>
    <property type="match status" value="1"/>
</dbReference>
<organism evidence="11">
    <name type="scientific">Clastoptera arizonana</name>
    <name type="common">Arizona spittle bug</name>
    <dbReference type="NCBI Taxonomy" id="38151"/>
    <lineage>
        <taxon>Eukaryota</taxon>
        <taxon>Metazoa</taxon>
        <taxon>Ecdysozoa</taxon>
        <taxon>Arthropoda</taxon>
        <taxon>Hexapoda</taxon>
        <taxon>Insecta</taxon>
        <taxon>Pterygota</taxon>
        <taxon>Neoptera</taxon>
        <taxon>Paraneoptera</taxon>
        <taxon>Hemiptera</taxon>
        <taxon>Auchenorrhyncha</taxon>
        <taxon>Cercopoidea</taxon>
        <taxon>Clastopteridae</taxon>
        <taxon>Clastoptera</taxon>
    </lineage>
</organism>
<dbReference type="Pfam" id="PF20985">
    <property type="entry name" value="Legum_prodom"/>
    <property type="match status" value="1"/>
</dbReference>
<evidence type="ECO:0000256" key="5">
    <source>
        <dbReference type="ARBA" id="ARBA00022729"/>
    </source>
</evidence>
<dbReference type="GO" id="GO:0051603">
    <property type="term" value="P:proteolysis involved in protein catabolic process"/>
    <property type="evidence" value="ECO:0007669"/>
    <property type="project" value="TreeGrafter"/>
</dbReference>
<evidence type="ECO:0000256" key="8">
    <source>
        <dbReference type="PIRSR" id="PIRSR019663-1"/>
    </source>
</evidence>
<feature type="chain" id="PRO_5008581888" description="legumain" evidence="9">
    <location>
        <begin position="24"/>
        <end position="451"/>
    </location>
</feature>
<dbReference type="InterPro" id="IPR046427">
    <property type="entry name" value="Legumain_prodom_sf"/>
</dbReference>
<feature type="active site" evidence="8">
    <location>
        <position position="155"/>
    </location>
</feature>
<dbReference type="PANTHER" id="PTHR12000">
    <property type="entry name" value="HEMOGLOBINASE FAMILY MEMBER"/>
    <property type="match status" value="1"/>
</dbReference>
<sequence length="451" mass="51129">MSFRMGTILVSFVIFCMISFSSGLPLLENPSEGGKIWALLVAGSNGYWNYRHQADICHAYQILHRYGIPDENIITMMYDDIATDSSNPMPGKIINKPGGKDVYSGVLKDYTGDDVNKDNFLNILQGNSSAMKNIGSGKVIASGPYDHIFVNFVDHGSTGLLCFPNDYLYADELMKTLKKMTNDKKFKKLLLYIEACEAGSMFENLLPTNTKILASTASNADESSYGCYCDEPEFDTCLGDLYSVTWMEHLDALTPKKEQKETILSEYRYVKKHVNESHVTLYGDRNNLGSNRVKSFLGSKKKLTEMTAVTNPNLNVIASRDVVIESINKQIKRESSDIKKASLIQTLSYMKKMRQQVDQTISAIISETSHEININILNQRYPVTLDIMPCYKDLIQQFSENCFNPLKNPYVLRYFYVFINMCSMDSINKNEIKAIFKTKCTDKQRQALNIQ</sequence>
<dbReference type="GO" id="GO:0004197">
    <property type="term" value="F:cysteine-type endopeptidase activity"/>
    <property type="evidence" value="ECO:0007669"/>
    <property type="project" value="UniProtKB-EC"/>
</dbReference>
<evidence type="ECO:0000256" key="7">
    <source>
        <dbReference type="ARBA" id="ARBA00022807"/>
    </source>
</evidence>
<keyword evidence="7" id="KW-0788">Thiol protease</keyword>
<dbReference type="InterPro" id="IPR001096">
    <property type="entry name" value="Peptidase_C13"/>
</dbReference>
<dbReference type="CDD" id="cd21115">
    <property type="entry name" value="legumain_C"/>
    <property type="match status" value="1"/>
</dbReference>
<evidence type="ECO:0000256" key="3">
    <source>
        <dbReference type="ARBA" id="ARBA00012628"/>
    </source>
</evidence>
<dbReference type="EC" id="3.4.22.34" evidence="3"/>
<proteinExistence type="inferred from homology"/>
<comment type="similarity">
    <text evidence="2">Belongs to the peptidase C13 family.</text>
</comment>
<dbReference type="PIRSF" id="PIRSF019663">
    <property type="entry name" value="Legumain"/>
    <property type="match status" value="1"/>
</dbReference>
<dbReference type="Pfam" id="PF01650">
    <property type="entry name" value="Peptidase_C13"/>
    <property type="match status" value="1"/>
</dbReference>
<dbReference type="InterPro" id="IPR048501">
    <property type="entry name" value="Legum_prodom"/>
</dbReference>
<keyword evidence="4" id="KW-0645">Protease</keyword>
<evidence type="ECO:0000256" key="2">
    <source>
        <dbReference type="ARBA" id="ARBA00009941"/>
    </source>
</evidence>
<evidence type="ECO:0000259" key="10">
    <source>
        <dbReference type="Pfam" id="PF20985"/>
    </source>
</evidence>
<comment type="catalytic activity">
    <reaction evidence="1">
        <text>Hydrolysis of proteins and small molecule substrates at -Asn-|-Xaa- bonds.</text>
        <dbReference type="EC" id="3.4.22.34"/>
    </reaction>
</comment>
<name>A0A1B6E844_9HEMI</name>
<evidence type="ECO:0000256" key="4">
    <source>
        <dbReference type="ARBA" id="ARBA00022670"/>
    </source>
</evidence>
<dbReference type="Gene3D" id="3.40.50.1460">
    <property type="match status" value="1"/>
</dbReference>
<dbReference type="GO" id="GO:0005773">
    <property type="term" value="C:vacuole"/>
    <property type="evidence" value="ECO:0007669"/>
    <property type="project" value="GOC"/>
</dbReference>
<reference evidence="11" key="1">
    <citation type="submission" date="2015-12" db="EMBL/GenBank/DDBJ databases">
        <title>De novo transcriptome assembly of four potential Pierce s Disease insect vectors from Arizona vineyards.</title>
        <authorList>
            <person name="Tassone E.E."/>
        </authorList>
    </citation>
    <scope>NUCLEOTIDE SEQUENCE</scope>
</reference>
<keyword evidence="5 9" id="KW-0732">Signal</keyword>
<evidence type="ECO:0000256" key="1">
    <source>
        <dbReference type="ARBA" id="ARBA00000810"/>
    </source>
</evidence>
<dbReference type="Gene3D" id="1.10.132.130">
    <property type="match status" value="1"/>
</dbReference>
<dbReference type="AlphaFoldDB" id="A0A1B6E844"/>
<protein>
    <recommendedName>
        <fullName evidence="3">legumain</fullName>
        <ecNumber evidence="3">3.4.22.34</ecNumber>
    </recommendedName>
</protein>
<evidence type="ECO:0000256" key="6">
    <source>
        <dbReference type="ARBA" id="ARBA00022801"/>
    </source>
</evidence>
<dbReference type="GO" id="GO:0006624">
    <property type="term" value="P:vacuolar protein processing"/>
    <property type="evidence" value="ECO:0007669"/>
    <property type="project" value="TreeGrafter"/>
</dbReference>
<dbReference type="PANTHER" id="PTHR12000:SF42">
    <property type="entry name" value="LEGUMAIN"/>
    <property type="match status" value="1"/>
</dbReference>
<feature type="domain" description="Legumain prodomain" evidence="10">
    <location>
        <begin position="348"/>
        <end position="440"/>
    </location>
</feature>
<accession>A0A1B6E844</accession>
<gene>
    <name evidence="11" type="ORF">g.22344</name>
</gene>
<dbReference type="PRINTS" id="PR00776">
    <property type="entry name" value="HEMOGLOBNASE"/>
</dbReference>
<dbReference type="EMBL" id="GEDC01003212">
    <property type="protein sequence ID" value="JAS34086.1"/>
    <property type="molecule type" value="Transcribed_RNA"/>
</dbReference>
<feature type="signal peptide" evidence="9">
    <location>
        <begin position="1"/>
        <end position="23"/>
    </location>
</feature>
<keyword evidence="6" id="KW-0378">Hydrolase</keyword>
<evidence type="ECO:0000256" key="9">
    <source>
        <dbReference type="SAM" id="SignalP"/>
    </source>
</evidence>
<feature type="active site" description="Nucleophile" evidence="8">
    <location>
        <position position="196"/>
    </location>
</feature>